<dbReference type="EMBL" id="FN653094">
    <property type="protein sequence ID" value="CBY11774.1"/>
    <property type="molecule type" value="Genomic_DNA"/>
</dbReference>
<dbReference type="Proteomes" id="UP000001307">
    <property type="component" value="Unassembled WGS sequence"/>
</dbReference>
<feature type="disulfide bond" evidence="1">
    <location>
        <begin position="281"/>
        <end position="315"/>
    </location>
</feature>
<dbReference type="SMART" id="SM00254">
    <property type="entry name" value="ShKT"/>
    <property type="match status" value="8"/>
</dbReference>
<evidence type="ECO:0000313" key="4">
    <source>
        <dbReference type="Proteomes" id="UP000001307"/>
    </source>
</evidence>
<protein>
    <recommendedName>
        <fullName evidence="2">ShKT domain-containing protein</fullName>
    </recommendedName>
</protein>
<dbReference type="InParanoid" id="E4XPI6"/>
<feature type="domain" description="ShKT" evidence="2">
    <location>
        <begin position="529"/>
        <end position="564"/>
    </location>
</feature>
<feature type="disulfide bond" evidence="1">
    <location>
        <begin position="334"/>
        <end position="368"/>
    </location>
</feature>
<dbReference type="OrthoDB" id="5863778at2759"/>
<dbReference type="Gene3D" id="1.10.10.1870">
    <property type="entry name" value="ShTK domain-like"/>
    <property type="match status" value="3"/>
</dbReference>
<feature type="domain" description="ShKT" evidence="2">
    <location>
        <begin position="119"/>
        <end position="152"/>
    </location>
</feature>
<organism evidence="3">
    <name type="scientific">Oikopleura dioica</name>
    <name type="common">Tunicate</name>
    <dbReference type="NCBI Taxonomy" id="34765"/>
    <lineage>
        <taxon>Eukaryota</taxon>
        <taxon>Metazoa</taxon>
        <taxon>Chordata</taxon>
        <taxon>Tunicata</taxon>
        <taxon>Appendicularia</taxon>
        <taxon>Copelata</taxon>
        <taxon>Oikopleuridae</taxon>
        <taxon>Oikopleura</taxon>
    </lineage>
</organism>
<feature type="domain" description="ShKT" evidence="2">
    <location>
        <begin position="474"/>
        <end position="510"/>
    </location>
</feature>
<feature type="domain" description="ShKT" evidence="2">
    <location>
        <begin position="281"/>
        <end position="315"/>
    </location>
</feature>
<dbReference type="PROSITE" id="PS51670">
    <property type="entry name" value="SHKT"/>
    <property type="match status" value="5"/>
</dbReference>
<feature type="domain" description="ShKT" evidence="2">
    <location>
        <begin position="334"/>
        <end position="368"/>
    </location>
</feature>
<reference evidence="3" key="1">
    <citation type="journal article" date="2010" name="Science">
        <title>Plasticity of animal genome architecture unmasked by rapid evolution of a pelagic tunicate.</title>
        <authorList>
            <person name="Denoeud F."/>
            <person name="Henriet S."/>
            <person name="Mungpakdee S."/>
            <person name="Aury J.M."/>
            <person name="Da Silva C."/>
            <person name="Brinkmann H."/>
            <person name="Mikhaleva J."/>
            <person name="Olsen L.C."/>
            <person name="Jubin C."/>
            <person name="Canestro C."/>
            <person name="Bouquet J.M."/>
            <person name="Danks G."/>
            <person name="Poulain J."/>
            <person name="Campsteijn C."/>
            <person name="Adamski M."/>
            <person name="Cross I."/>
            <person name="Yadetie F."/>
            <person name="Muffato M."/>
            <person name="Louis A."/>
            <person name="Butcher S."/>
            <person name="Tsagkogeorga G."/>
            <person name="Konrad A."/>
            <person name="Singh S."/>
            <person name="Jensen M.F."/>
            <person name="Cong E.H."/>
            <person name="Eikeseth-Otteraa H."/>
            <person name="Noel B."/>
            <person name="Anthouard V."/>
            <person name="Porcel B.M."/>
            <person name="Kachouri-Lafond R."/>
            <person name="Nishino A."/>
            <person name="Ugolini M."/>
            <person name="Chourrout P."/>
            <person name="Nishida H."/>
            <person name="Aasland R."/>
            <person name="Huzurbazar S."/>
            <person name="Westhof E."/>
            <person name="Delsuc F."/>
            <person name="Lehrach H."/>
            <person name="Reinhardt R."/>
            <person name="Weissenbach J."/>
            <person name="Roy S.W."/>
            <person name="Artiguenave F."/>
            <person name="Postlethwait J.H."/>
            <person name="Manak J.R."/>
            <person name="Thompson E.M."/>
            <person name="Jaillon O."/>
            <person name="Du Pasquier L."/>
            <person name="Boudinot P."/>
            <person name="Liberles D.A."/>
            <person name="Volff J.N."/>
            <person name="Philippe H."/>
            <person name="Lenhard B."/>
            <person name="Roest Crollius H."/>
            <person name="Wincker P."/>
            <person name="Chourrout D."/>
        </authorList>
    </citation>
    <scope>NUCLEOTIDE SEQUENCE [LARGE SCALE GENOMIC DNA]</scope>
</reference>
<gene>
    <name evidence="3" type="ORF">GSOID_T00016958001</name>
</gene>
<sequence>MMFDLNQDNFYLLVAWGSIGGGGIPLHHKGRTLTSKPVDFAYPPTAIEIMDGKASVDHLIPGKKRDMPPANGFSFPSPVKDYSNEMDLARQKMVDDMKQSPLFKYLQEKAASSSDPSACEDQLGYCEQMEGFCGNPNYEGVRLYCRKTCNSCDETIEVEAKGAASETDSIQTCEDKEFCVNFPYCQESEILRERIKDSCPVTCKVAACQAYWTIDATESPFKEAPPADACVDASMACSGVTELCQKDDFKDTLETYCKQTCGFCTVDAVDPRDGEEATGACVNKYPNCDTLQWMCEEEQYKGPYIKMCPITCGVCEGDGSAPAATSAPAEPTKCEDTAEHCGSLSDYCDKPETEDMMAQQCALTCGFCQGSENETAEVTTQVTKQATAEDTCADTPGTDCQKYLLYCDNTNTQIPKVCKKSCGHCDKKTEAVTEAVAATTTVLISSTTTTTTTAPPTTKASTTIASTMAESECAPVKDKSGKCNSYKKFCQNPKYKAKLASQCPATCGVCIKSKPEAKAPTATGTGAVCKDNVPAQCGKMKRFCGQPKYEKVLKQKCSKTCGFCTSESDGSDPTSSPAASSGEKFGNWSINWSKCNSKCKQYKSRKCLKAPCPKTQLYQFRDCPAEENANIPACSGAAKPAAKPCSNKAGAEFCRKHSAKCTSKKPKELDVMNSMCRKECAICT</sequence>
<keyword evidence="1" id="KW-1015">Disulfide bond</keyword>
<proteinExistence type="predicted"/>
<dbReference type="Pfam" id="PF01549">
    <property type="entry name" value="ShK"/>
    <property type="match status" value="7"/>
</dbReference>
<dbReference type="Gene3D" id="1.10.10.1940">
    <property type="match status" value="1"/>
</dbReference>
<evidence type="ECO:0000256" key="1">
    <source>
        <dbReference type="PROSITE-ProRule" id="PRU01005"/>
    </source>
</evidence>
<dbReference type="AlphaFoldDB" id="E4XPI6"/>
<accession>E4XPI6</accession>
<evidence type="ECO:0000259" key="2">
    <source>
        <dbReference type="PROSITE" id="PS51670"/>
    </source>
</evidence>
<comment type="caution">
    <text evidence="1">Lacks conserved residue(s) required for the propagation of feature annotation.</text>
</comment>
<dbReference type="PANTHER" id="PTHR21724:SF109">
    <property type="entry name" value="SHKT DOMAIN-CONTAINING PROTEIN"/>
    <property type="match status" value="1"/>
</dbReference>
<name>E4XPI6_OIKDI</name>
<evidence type="ECO:0000313" key="3">
    <source>
        <dbReference type="EMBL" id="CBY11774.1"/>
    </source>
</evidence>
<keyword evidence="4" id="KW-1185">Reference proteome</keyword>
<dbReference type="InterPro" id="IPR003582">
    <property type="entry name" value="ShKT_dom"/>
</dbReference>
<dbReference type="PANTHER" id="PTHR21724">
    <property type="entry name" value="SHKT DOMAIN-CONTAINING PROTEIN"/>
    <property type="match status" value="1"/>
</dbReference>